<dbReference type="RefSeq" id="WP_052707064.1">
    <property type="nucleotide sequence ID" value="NZ_JZKH01000001.1"/>
</dbReference>
<protein>
    <recommendedName>
        <fullName evidence="3">DUF3223 domain-containing protein</fullName>
    </recommendedName>
</protein>
<dbReference type="AlphaFoldDB" id="A0A0F2TKL8"/>
<dbReference type="Proteomes" id="UP000033699">
    <property type="component" value="Unassembled WGS sequence"/>
</dbReference>
<sequence>MAVTWIGRRRYTTKTAAGDAVRKILHGNPIGTELAGEEFDLVRDLLDMHHEAEEKIGVGVAGIRIAPPQKGKYPGFEVVRTDGSTIDFSYKTCLTTPSLRSQVHNVMQVEIEGEKTAYFESRLAAGTFASDLSGVPLDTADTAVSHFRGPAFAQIADGFAVAEGGWEAIELTPSTDYGLGMFVNRDQADRWRAHWEERAVLGLLTQAENRSRPRA</sequence>
<dbReference type="OrthoDB" id="4177831at2"/>
<dbReference type="InterPro" id="IPR044673">
    <property type="entry name" value="DCL-like"/>
</dbReference>
<dbReference type="EMBL" id="JZKH01000001">
    <property type="protein sequence ID" value="KJS63808.1"/>
    <property type="molecule type" value="Genomic_DNA"/>
</dbReference>
<dbReference type="Gene3D" id="3.10.450.40">
    <property type="match status" value="1"/>
</dbReference>
<dbReference type="GO" id="GO:0009658">
    <property type="term" value="P:chloroplast organization"/>
    <property type="evidence" value="ECO:0007669"/>
    <property type="project" value="TreeGrafter"/>
</dbReference>
<organism evidence="1 2">
    <name type="scientific">Streptomyces rubellomurinus (strain ATCC 31215)</name>
    <dbReference type="NCBI Taxonomy" id="359131"/>
    <lineage>
        <taxon>Bacteria</taxon>
        <taxon>Bacillati</taxon>
        <taxon>Actinomycetota</taxon>
        <taxon>Actinomycetes</taxon>
        <taxon>Kitasatosporales</taxon>
        <taxon>Streptomycetaceae</taxon>
        <taxon>Streptomyces</taxon>
    </lineage>
</organism>
<comment type="caution">
    <text evidence="1">The sequence shown here is derived from an EMBL/GenBank/DDBJ whole genome shotgun (WGS) entry which is preliminary data.</text>
</comment>
<proteinExistence type="predicted"/>
<dbReference type="PANTHER" id="PTHR33415:SF4">
    <property type="entry name" value="DCL PROTEIN (DUF3223)"/>
    <property type="match status" value="1"/>
</dbReference>
<keyword evidence="2" id="KW-1185">Reference proteome</keyword>
<dbReference type="GO" id="GO:1901259">
    <property type="term" value="P:chloroplast rRNA processing"/>
    <property type="evidence" value="ECO:0007669"/>
    <property type="project" value="TreeGrafter"/>
</dbReference>
<evidence type="ECO:0000313" key="1">
    <source>
        <dbReference type="EMBL" id="KJS63808.1"/>
    </source>
</evidence>
<name>A0A0F2TKL8_STRR3</name>
<evidence type="ECO:0000313" key="2">
    <source>
        <dbReference type="Proteomes" id="UP000033699"/>
    </source>
</evidence>
<evidence type="ECO:0008006" key="3">
    <source>
        <dbReference type="Google" id="ProtNLM"/>
    </source>
</evidence>
<dbReference type="Pfam" id="PF11523">
    <property type="entry name" value="DUF3223"/>
    <property type="match status" value="1"/>
</dbReference>
<reference evidence="1 2" key="1">
    <citation type="submission" date="2015-02" db="EMBL/GenBank/DDBJ databases">
        <authorList>
            <person name="Ju K.-S."/>
            <person name="Doroghazi J.R."/>
            <person name="Metcalf W."/>
        </authorList>
    </citation>
    <scope>NUCLEOTIDE SEQUENCE [LARGE SCALE GENOMIC DNA]</scope>
    <source>
        <strain evidence="1 2">ATCC 31215</strain>
    </source>
</reference>
<dbReference type="PANTHER" id="PTHR33415">
    <property type="entry name" value="PROTEIN EMBRYO DEFECTIVE 514"/>
    <property type="match status" value="1"/>
</dbReference>
<gene>
    <name evidence="1" type="ORF">VM95_00795</name>
</gene>
<accession>A0A0F2TKL8</accession>
<dbReference type="PATRIC" id="fig|359131.3.peg.174"/>